<dbReference type="SUPFAM" id="SSF53474">
    <property type="entry name" value="alpha/beta-Hydrolases"/>
    <property type="match status" value="1"/>
</dbReference>
<dbReference type="EMBL" id="QTJW01000005">
    <property type="protein sequence ID" value="RGD71151.1"/>
    <property type="molecule type" value="Genomic_DNA"/>
</dbReference>
<feature type="domain" description="Thioesterase" evidence="2">
    <location>
        <begin position="42"/>
        <end position="263"/>
    </location>
</feature>
<organism evidence="3 4">
    <name type="scientific">Hungatella hathewayi</name>
    <dbReference type="NCBI Taxonomy" id="154046"/>
    <lineage>
        <taxon>Bacteria</taxon>
        <taxon>Bacillati</taxon>
        <taxon>Bacillota</taxon>
        <taxon>Clostridia</taxon>
        <taxon>Lachnospirales</taxon>
        <taxon>Lachnospiraceae</taxon>
        <taxon>Hungatella</taxon>
    </lineage>
</organism>
<evidence type="ECO:0000259" key="2">
    <source>
        <dbReference type="Pfam" id="PF00975"/>
    </source>
</evidence>
<sequence>MFAAGFKSVGGGWVSLDSGGEVMIYNGKLIKNSEGISPQSTIMFCFPYAGGGAAFYAKWIQYFDKKLSVCPIQLPGREERIGEKPYLNMQSLVKDVVDAIMRFDNDFILFGHSMGGKIAFEVEKMLENNKRVAKLAIFSGSRVPHIPEPQPISHLTEQEFLIGLERYDGIPEEIKMDKRLLNFYMPIIRSDFILDESYYPDAPSKLICPVLAIGGNEDREATLADIKRWSEYTQSKFQYYLFRGGHFFIKEDEENVLKLIHQKSEEFINREN</sequence>
<evidence type="ECO:0000256" key="1">
    <source>
        <dbReference type="ARBA" id="ARBA00007169"/>
    </source>
</evidence>
<dbReference type="Gene3D" id="3.40.50.1820">
    <property type="entry name" value="alpha/beta hydrolase"/>
    <property type="match status" value="1"/>
</dbReference>
<dbReference type="AlphaFoldDB" id="A0A3E3DPD0"/>
<proteinExistence type="inferred from homology"/>
<name>A0A3E3DPD0_9FIRM</name>
<dbReference type="InterPro" id="IPR029058">
    <property type="entry name" value="AB_hydrolase_fold"/>
</dbReference>
<dbReference type="InterPro" id="IPR012223">
    <property type="entry name" value="TEII"/>
</dbReference>
<dbReference type="PANTHER" id="PTHR11487:SF0">
    <property type="entry name" value="S-ACYL FATTY ACID SYNTHASE THIOESTERASE, MEDIUM CHAIN"/>
    <property type="match status" value="1"/>
</dbReference>
<dbReference type="PANTHER" id="PTHR11487">
    <property type="entry name" value="THIOESTERASE"/>
    <property type="match status" value="1"/>
</dbReference>
<comment type="similarity">
    <text evidence="1">Belongs to the thioesterase family.</text>
</comment>
<accession>A0A3E3DPD0</accession>
<dbReference type="OrthoDB" id="2213423at2"/>
<evidence type="ECO:0000313" key="4">
    <source>
        <dbReference type="Proteomes" id="UP000261023"/>
    </source>
</evidence>
<evidence type="ECO:0000313" key="3">
    <source>
        <dbReference type="EMBL" id="RGD71151.1"/>
    </source>
</evidence>
<comment type="caution">
    <text evidence="3">The sequence shown here is derived from an EMBL/GenBank/DDBJ whole genome shotgun (WGS) entry which is preliminary data.</text>
</comment>
<dbReference type="GO" id="GO:0008610">
    <property type="term" value="P:lipid biosynthetic process"/>
    <property type="evidence" value="ECO:0007669"/>
    <property type="project" value="TreeGrafter"/>
</dbReference>
<gene>
    <name evidence="3" type="ORF">DWX31_09630</name>
</gene>
<dbReference type="Pfam" id="PF00975">
    <property type="entry name" value="Thioesterase"/>
    <property type="match status" value="1"/>
</dbReference>
<protein>
    <submittedName>
        <fullName evidence="3">Thioesterase</fullName>
    </submittedName>
</protein>
<reference evidence="3 4" key="1">
    <citation type="submission" date="2018-08" db="EMBL/GenBank/DDBJ databases">
        <title>A genome reference for cultivated species of the human gut microbiota.</title>
        <authorList>
            <person name="Zou Y."/>
            <person name="Xue W."/>
            <person name="Luo G."/>
        </authorList>
    </citation>
    <scope>NUCLEOTIDE SEQUENCE [LARGE SCALE GENOMIC DNA]</scope>
    <source>
        <strain evidence="3 4">AF19-13AC</strain>
    </source>
</reference>
<dbReference type="Proteomes" id="UP000261023">
    <property type="component" value="Unassembled WGS sequence"/>
</dbReference>
<dbReference type="InterPro" id="IPR001031">
    <property type="entry name" value="Thioesterase"/>
</dbReference>